<gene>
    <name evidence="1" type="ORF">S01H4_61900</name>
</gene>
<name>X1D3F7_9ZZZZ</name>
<sequence>LAVGIGQNNMLISYNWNSPANNWKADFFAEQMFCTLIRRIHRNGRIAEHCLRPGRRVFPKRMGEWAAILV</sequence>
<dbReference type="EMBL" id="BART01036807">
    <property type="protein sequence ID" value="GAH14722.1"/>
    <property type="molecule type" value="Genomic_DNA"/>
</dbReference>
<reference evidence="1" key="1">
    <citation type="journal article" date="2014" name="Front. Microbiol.">
        <title>High frequency of phylogenetically diverse reductive dehalogenase-homologous genes in deep subseafloor sedimentary metagenomes.</title>
        <authorList>
            <person name="Kawai M."/>
            <person name="Futagami T."/>
            <person name="Toyoda A."/>
            <person name="Takaki Y."/>
            <person name="Nishi S."/>
            <person name="Hori S."/>
            <person name="Arai W."/>
            <person name="Tsubouchi T."/>
            <person name="Morono Y."/>
            <person name="Uchiyama I."/>
            <person name="Ito T."/>
            <person name="Fujiyama A."/>
            <person name="Inagaki F."/>
            <person name="Takami H."/>
        </authorList>
    </citation>
    <scope>NUCLEOTIDE SEQUENCE</scope>
    <source>
        <strain evidence="1">Expedition CK06-06</strain>
    </source>
</reference>
<organism evidence="1">
    <name type="scientific">marine sediment metagenome</name>
    <dbReference type="NCBI Taxonomy" id="412755"/>
    <lineage>
        <taxon>unclassified sequences</taxon>
        <taxon>metagenomes</taxon>
        <taxon>ecological metagenomes</taxon>
    </lineage>
</organism>
<feature type="non-terminal residue" evidence="1">
    <location>
        <position position="1"/>
    </location>
</feature>
<comment type="caution">
    <text evidence="1">The sequence shown here is derived from an EMBL/GenBank/DDBJ whole genome shotgun (WGS) entry which is preliminary data.</text>
</comment>
<accession>X1D3F7</accession>
<dbReference type="AlphaFoldDB" id="X1D3F7"/>
<proteinExistence type="predicted"/>
<protein>
    <submittedName>
        <fullName evidence="1">Uncharacterized protein</fullName>
    </submittedName>
</protein>
<evidence type="ECO:0000313" key="1">
    <source>
        <dbReference type="EMBL" id="GAH14722.1"/>
    </source>
</evidence>